<dbReference type="Proteomes" id="UP000619355">
    <property type="component" value="Unassembled WGS sequence"/>
</dbReference>
<evidence type="ECO:0000313" key="1">
    <source>
        <dbReference type="EMBL" id="GHG74445.1"/>
    </source>
</evidence>
<proteinExistence type="predicted"/>
<reference evidence="2" key="1">
    <citation type="journal article" date="2019" name="Int. J. Syst. Evol. Microbiol.">
        <title>The Global Catalogue of Microorganisms (GCM) 10K type strain sequencing project: providing services to taxonomists for standard genome sequencing and annotation.</title>
        <authorList>
            <consortium name="The Broad Institute Genomics Platform"/>
            <consortium name="The Broad Institute Genome Sequencing Center for Infectious Disease"/>
            <person name="Wu L."/>
            <person name="Ma J."/>
        </authorList>
    </citation>
    <scope>NUCLEOTIDE SEQUENCE [LARGE SCALE GENOMIC DNA]</scope>
    <source>
        <strain evidence="2">JCM 4253</strain>
    </source>
</reference>
<accession>A0A919F2Y9</accession>
<dbReference type="AlphaFoldDB" id="A0A919F2Y9"/>
<sequence>MHVLIPDDPVLAASFLVLEQPLFHSLHYLYRMELTASQANTIGVAYESWGQLQQMLPSRFHAQTPDAQASEEGGYVLEDSTGQRLTTLHLVDAGRRISDLETCYMMLRQAQLDSVRGPLDPLADVLREIDDGINLVGHFRRVLQVLRLPSPPQLLAAVRRVAPRGPATPVTLNPEQEREYRDYCEAVVGIFSGNDIFAYTTHRALYSM</sequence>
<comment type="caution">
    <text evidence="1">The sequence shown here is derived from an EMBL/GenBank/DDBJ whole genome shotgun (WGS) entry which is preliminary data.</text>
</comment>
<dbReference type="RefSeq" id="WP_189986216.1">
    <property type="nucleotide sequence ID" value="NZ_BNBF01000035.1"/>
</dbReference>
<keyword evidence="2" id="KW-1185">Reference proteome</keyword>
<gene>
    <name evidence="1" type="ORF">GCM10018980_71340</name>
</gene>
<dbReference type="EMBL" id="BNBF01000035">
    <property type="protein sequence ID" value="GHG74445.1"/>
    <property type="molecule type" value="Genomic_DNA"/>
</dbReference>
<evidence type="ECO:0000313" key="2">
    <source>
        <dbReference type="Proteomes" id="UP000619355"/>
    </source>
</evidence>
<name>A0A919F2Y9_9ACTN</name>
<protein>
    <submittedName>
        <fullName evidence="1">Uncharacterized protein</fullName>
    </submittedName>
</protein>
<organism evidence="1 2">
    <name type="scientific">Streptomyces capoamus</name>
    <dbReference type="NCBI Taxonomy" id="68183"/>
    <lineage>
        <taxon>Bacteria</taxon>
        <taxon>Bacillati</taxon>
        <taxon>Actinomycetota</taxon>
        <taxon>Actinomycetes</taxon>
        <taxon>Kitasatosporales</taxon>
        <taxon>Streptomycetaceae</taxon>
        <taxon>Streptomyces</taxon>
    </lineage>
</organism>